<evidence type="ECO:0000256" key="2">
    <source>
        <dbReference type="ARBA" id="ARBA00004651"/>
    </source>
</evidence>
<evidence type="ECO:0000256" key="3">
    <source>
        <dbReference type="ARBA" id="ARBA00007971"/>
    </source>
</evidence>
<comment type="similarity">
    <text evidence="3 9">Belongs to the FliF family.</text>
</comment>
<keyword evidence="14" id="KW-0282">Flagellum</keyword>
<evidence type="ECO:0000313" key="15">
    <source>
        <dbReference type="Proteomes" id="UP000095209"/>
    </source>
</evidence>
<dbReference type="InterPro" id="IPR006182">
    <property type="entry name" value="FliF_N_dom"/>
</dbReference>
<evidence type="ECO:0000256" key="6">
    <source>
        <dbReference type="ARBA" id="ARBA00022989"/>
    </source>
</evidence>
<keyword evidence="7 11" id="KW-0472">Membrane</keyword>
<evidence type="ECO:0000256" key="4">
    <source>
        <dbReference type="ARBA" id="ARBA00022475"/>
    </source>
</evidence>
<feature type="domain" description="Flagellar M-ring N-terminal" evidence="12">
    <location>
        <begin position="46"/>
        <end position="220"/>
    </location>
</feature>
<dbReference type="GO" id="GO:0071973">
    <property type="term" value="P:bacterial-type flagellum-dependent cell motility"/>
    <property type="evidence" value="ECO:0007669"/>
    <property type="project" value="InterPro"/>
</dbReference>
<evidence type="ECO:0000259" key="13">
    <source>
        <dbReference type="Pfam" id="PF08345"/>
    </source>
</evidence>
<dbReference type="InterPro" id="IPR043427">
    <property type="entry name" value="YscJ/FliF"/>
</dbReference>
<dbReference type="GO" id="GO:0003774">
    <property type="term" value="F:cytoskeletal motor activity"/>
    <property type="evidence" value="ECO:0007669"/>
    <property type="project" value="InterPro"/>
</dbReference>
<dbReference type="PANTHER" id="PTHR30046:SF0">
    <property type="entry name" value="FLAGELLAR M-RING PROTEIN"/>
    <property type="match status" value="1"/>
</dbReference>
<accession>A0A1E5LB02</accession>
<organism evidence="14 15">
    <name type="scientific">Bacillus solimangrovi</name>
    <dbReference type="NCBI Taxonomy" id="1305675"/>
    <lineage>
        <taxon>Bacteria</taxon>
        <taxon>Bacillati</taxon>
        <taxon>Bacillota</taxon>
        <taxon>Bacilli</taxon>
        <taxon>Bacillales</taxon>
        <taxon>Bacillaceae</taxon>
        <taxon>Bacillus</taxon>
    </lineage>
</organism>
<feature type="region of interest" description="Disordered" evidence="10">
    <location>
        <begin position="315"/>
        <end position="335"/>
    </location>
</feature>
<evidence type="ECO:0000256" key="7">
    <source>
        <dbReference type="ARBA" id="ARBA00023136"/>
    </source>
</evidence>
<gene>
    <name evidence="14" type="ORF">BFG57_06470</name>
</gene>
<dbReference type="NCBIfam" id="TIGR00206">
    <property type="entry name" value="fliF"/>
    <property type="match status" value="1"/>
</dbReference>
<comment type="function">
    <text evidence="9">The M ring may be actively involved in energy transduction.</text>
</comment>
<dbReference type="EMBL" id="MJEH01000063">
    <property type="protein sequence ID" value="OEH91258.1"/>
    <property type="molecule type" value="Genomic_DNA"/>
</dbReference>
<evidence type="ECO:0000256" key="9">
    <source>
        <dbReference type="PIRNR" id="PIRNR004862"/>
    </source>
</evidence>
<dbReference type="Pfam" id="PF08345">
    <property type="entry name" value="YscJ_FliF_C"/>
    <property type="match status" value="1"/>
</dbReference>
<dbReference type="RefSeq" id="WP_069718774.1">
    <property type="nucleotide sequence ID" value="NZ_MJEH01000063.1"/>
</dbReference>
<dbReference type="Gene3D" id="3.30.300.30">
    <property type="match status" value="1"/>
</dbReference>
<dbReference type="InterPro" id="IPR000067">
    <property type="entry name" value="FlgMring_FliF"/>
</dbReference>
<dbReference type="InterPro" id="IPR013556">
    <property type="entry name" value="Flag_M-ring_C"/>
</dbReference>
<dbReference type="OrthoDB" id="9807026at2"/>
<reference evidence="14 15" key="1">
    <citation type="submission" date="2016-08" db="EMBL/GenBank/DDBJ databases">
        <title>Genome of Bacillus solimangrovi GH2-4.</title>
        <authorList>
            <person name="Lim S."/>
            <person name="Kim B.-C."/>
        </authorList>
    </citation>
    <scope>NUCLEOTIDE SEQUENCE [LARGE SCALE GENOMIC DNA]</scope>
    <source>
        <strain evidence="14 15">GH2-4</strain>
    </source>
</reference>
<comment type="caution">
    <text evidence="14">The sequence shown here is derived from an EMBL/GenBank/DDBJ whole genome shotgun (WGS) entry which is preliminary data.</text>
</comment>
<keyword evidence="4" id="KW-1003">Cell membrane</keyword>
<dbReference type="GO" id="GO:0005886">
    <property type="term" value="C:plasma membrane"/>
    <property type="evidence" value="ECO:0007669"/>
    <property type="project" value="UniProtKB-SubCell"/>
</dbReference>
<dbReference type="STRING" id="1305675.BFG57_06470"/>
<keyword evidence="6 11" id="KW-1133">Transmembrane helix</keyword>
<feature type="transmembrane region" description="Helical" evidence="11">
    <location>
        <begin position="25"/>
        <end position="45"/>
    </location>
</feature>
<evidence type="ECO:0000313" key="14">
    <source>
        <dbReference type="EMBL" id="OEH91258.1"/>
    </source>
</evidence>
<name>A0A1E5LB02_9BACI</name>
<dbReference type="Pfam" id="PF01514">
    <property type="entry name" value="YscJ_FliF"/>
    <property type="match status" value="1"/>
</dbReference>
<dbReference type="GO" id="GO:0009431">
    <property type="term" value="C:bacterial-type flagellum basal body, MS ring"/>
    <property type="evidence" value="ECO:0007669"/>
    <property type="project" value="InterPro"/>
</dbReference>
<dbReference type="Proteomes" id="UP000095209">
    <property type="component" value="Unassembled WGS sequence"/>
</dbReference>
<dbReference type="AlphaFoldDB" id="A0A1E5LB02"/>
<feature type="domain" description="Flagellar M-ring C-terminal" evidence="13">
    <location>
        <begin position="258"/>
        <end position="399"/>
    </location>
</feature>
<dbReference type="PRINTS" id="PR01009">
    <property type="entry name" value="FLGMRINGFLIF"/>
</dbReference>
<feature type="transmembrane region" description="Helical" evidence="11">
    <location>
        <begin position="445"/>
        <end position="465"/>
    </location>
</feature>
<evidence type="ECO:0000259" key="12">
    <source>
        <dbReference type="Pfam" id="PF01514"/>
    </source>
</evidence>
<keyword evidence="14" id="KW-0966">Cell projection</keyword>
<comment type="subcellular location">
    <subcellularLocation>
        <location evidence="1 9">Bacterial flagellum basal body</location>
    </subcellularLocation>
    <subcellularLocation>
        <location evidence="2">Cell membrane</location>
        <topology evidence="2">Multi-pass membrane protein</topology>
    </subcellularLocation>
</comment>
<evidence type="ECO:0000256" key="5">
    <source>
        <dbReference type="ARBA" id="ARBA00022692"/>
    </source>
</evidence>
<keyword evidence="15" id="KW-1185">Reference proteome</keyword>
<keyword evidence="8 9" id="KW-0975">Bacterial flagellum</keyword>
<evidence type="ECO:0000256" key="11">
    <source>
        <dbReference type="SAM" id="Phobius"/>
    </source>
</evidence>
<protein>
    <recommendedName>
        <fullName evidence="9">Flagellar M-ring protein</fullName>
    </recommendedName>
</protein>
<sequence>MNEKLLQIKNRILDFWNGRTNIQKVLMIGSFVFVIALIIIVTTYASRPNLVPLYTNLTAQETGQIKEQLDTKGIKSEIRDNGTTIYVPESQADVLMVELAAEGIPNSGNIDYSFFGQNAGFGMTDNEFRVMETAAIQTELAKLISGIDGIENANVMISQPEENVFLSSDEQTATASVVIKQEQGYRFTSEQIQSLYHLVSKSVPNLPTENIVIMNQMFEYFEPENSNNTPSVGETYVQQQSIKEDIEKDLQREVQKMLGTIMGYDKVVVSVTTDVDFTKENREENIVQPVSEDLESIAVSVEKIEETYTGNGAVVGGEVGTGQGDIPNVAEIDDEDNGNYERTEERINSDFNRIRKEISESPYKIRDLGIQVMVEPPNPDDDTSLPQERIDDIQQLLTTMVRTTVDDDFVAQMSDEELDSKVFVSVQKFNGKVEFQPEGVAIPTWVYIAAGILFTLLVIAIVLIMRRRRLNQSEVEEELPVFEELPDLSQEPETEGMARRKQLEKLAKEKPDEFAKLLRSWLADD</sequence>
<proteinExistence type="inferred from homology"/>
<dbReference type="InterPro" id="IPR045851">
    <property type="entry name" value="AMP-bd_C_sf"/>
</dbReference>
<dbReference type="PANTHER" id="PTHR30046">
    <property type="entry name" value="FLAGELLAR M-RING PROTEIN"/>
    <property type="match status" value="1"/>
</dbReference>
<keyword evidence="14" id="KW-0969">Cilium</keyword>
<evidence type="ECO:0000256" key="10">
    <source>
        <dbReference type="SAM" id="MobiDB-lite"/>
    </source>
</evidence>
<dbReference type="PIRSF" id="PIRSF004862">
    <property type="entry name" value="FliF"/>
    <property type="match status" value="1"/>
</dbReference>
<evidence type="ECO:0000256" key="8">
    <source>
        <dbReference type="ARBA" id="ARBA00023143"/>
    </source>
</evidence>
<evidence type="ECO:0000256" key="1">
    <source>
        <dbReference type="ARBA" id="ARBA00004117"/>
    </source>
</evidence>
<keyword evidence="5 11" id="KW-0812">Transmembrane</keyword>